<dbReference type="GO" id="GO:0016052">
    <property type="term" value="P:carbohydrate catabolic process"/>
    <property type="evidence" value="ECO:0007669"/>
    <property type="project" value="TreeGrafter"/>
</dbReference>
<dbReference type="CDD" id="cd06414">
    <property type="entry name" value="GH25_LytC-like"/>
    <property type="match status" value="1"/>
</dbReference>
<feature type="domain" description="Fibronectin type-III" evidence="4">
    <location>
        <begin position="224"/>
        <end position="318"/>
    </location>
</feature>
<dbReference type="SMART" id="SM00060">
    <property type="entry name" value="FN3"/>
    <property type="match status" value="6"/>
</dbReference>
<evidence type="ECO:0000256" key="2">
    <source>
        <dbReference type="ARBA" id="ARBA00022801"/>
    </source>
</evidence>
<organism evidence="5 6">
    <name type="scientific">Clostridium oryzae</name>
    <dbReference type="NCBI Taxonomy" id="1450648"/>
    <lineage>
        <taxon>Bacteria</taxon>
        <taxon>Bacillati</taxon>
        <taxon>Bacillota</taxon>
        <taxon>Clostridia</taxon>
        <taxon>Eubacteriales</taxon>
        <taxon>Clostridiaceae</taxon>
        <taxon>Clostridium</taxon>
    </lineage>
</organism>
<sequence length="881" mass="95418">MEAQKGKIRKISSIIILIAFLVSIIQIPQTANAAVKKISIPIEIKVASVSYNSVIVSWREVQGVSGYSLYMATSSNGKYKLIKSTAANSYIVSGLSTGKTYYYKIRAYKILGKKKIYGTYSSIGCGKPILAAPISVKVIQTSNTGVTMSWEKVQGASGYILYQATSSEGAYKLIKTTTEHTSTITGLIPGVNYYYKVRAYITKGNSRVYSDYSTAAVCKTTLAAPSSLEVVSLSYSSANVSWSEVPGATGYELYRSISQNGSYSLITTTSSSSYKDTGLAPGKVYYYKVRAYSTIGYSKVYSAFSSVENSQLMLLAPTSLKAQASSYDTIKLSWSKVTGANGYQIYRAASKEGNYSLVATVSTTSYSNTKLTVGKSYYYKIRAYGILDGNTTYSDFSPIRSAKLILSVPKSVKASVYSFDSVNVSWKKVSGASGYEIYRSESNNEEYQLITSINAKTYRDSGLKTGTSYYYKIRAFRTVGSGKVYSGFSSVVNSKPQLYIPKNIKAEASSENSITVSWNALGGAVEYEVYKAEASEGPYNLISTSSSSACMDIGLETGGTYYYKVRACAAVGGSKIYSDFTTVVSCVAAVVNVTAVSLNKSKDTLTVGNTDTLIVSITPQNASNQAVTWSSSDDSVVTVDDDGNITAVGAGTAVITVITVDGEKKASCSVTVSDNSSDTKIKGIDVSRWQENINWSAVKSSGVKFAMIRSSYGSKSADPMFEVNYAGAKANGIAVGAYHYSYATTTAKAAVEVNNFMKQLQGKQFEYPVCIDMEDASMSSISRKTLTDIVLVYLKKLTQAGYYPMIYANKNWFTSKLDDTRLKPYDHWLAQWTSSISYDGPVGIWQYSDAGSVKGISGRVDMDISYVDYTSKIKAAHLNGF</sequence>
<dbReference type="GO" id="GO:0009253">
    <property type="term" value="P:peptidoglycan catabolic process"/>
    <property type="evidence" value="ECO:0007669"/>
    <property type="project" value="InterPro"/>
</dbReference>
<dbReference type="Proteomes" id="UP000190080">
    <property type="component" value="Unassembled WGS sequence"/>
</dbReference>
<dbReference type="EMBL" id="MZGV01000006">
    <property type="protein sequence ID" value="OPJ64035.1"/>
    <property type="molecule type" value="Genomic_DNA"/>
</dbReference>
<comment type="similarity">
    <text evidence="1">Belongs to the glycosyl hydrolase 25 family.</text>
</comment>
<dbReference type="AlphaFoldDB" id="A0A1V4IW64"/>
<evidence type="ECO:0000256" key="3">
    <source>
        <dbReference type="ARBA" id="ARBA00023295"/>
    </source>
</evidence>
<accession>A0A1V4IW64</accession>
<keyword evidence="3 5" id="KW-0326">Glycosidase</keyword>
<dbReference type="PROSITE" id="PS50853">
    <property type="entry name" value="FN3"/>
    <property type="match status" value="5"/>
</dbReference>
<feature type="domain" description="Fibronectin type-III" evidence="4">
    <location>
        <begin position="132"/>
        <end position="223"/>
    </location>
</feature>
<dbReference type="GO" id="GO:0003796">
    <property type="term" value="F:lysozyme activity"/>
    <property type="evidence" value="ECO:0007669"/>
    <property type="project" value="UniProtKB-EC"/>
</dbReference>
<gene>
    <name evidence="5" type="primary">acm_1</name>
    <name evidence="5" type="ORF">CLORY_09070</name>
</gene>
<keyword evidence="2 5" id="KW-0378">Hydrolase</keyword>
<dbReference type="InterPro" id="IPR017853">
    <property type="entry name" value="GH"/>
</dbReference>
<evidence type="ECO:0000313" key="5">
    <source>
        <dbReference type="EMBL" id="OPJ64035.1"/>
    </source>
</evidence>
<dbReference type="PANTHER" id="PTHR34135:SF2">
    <property type="entry name" value="LYSOZYME"/>
    <property type="match status" value="1"/>
</dbReference>
<dbReference type="Gene3D" id="3.20.20.80">
    <property type="entry name" value="Glycosidases"/>
    <property type="match status" value="1"/>
</dbReference>
<dbReference type="SMART" id="SM00635">
    <property type="entry name" value="BID_2"/>
    <property type="match status" value="1"/>
</dbReference>
<dbReference type="PROSITE" id="PS51904">
    <property type="entry name" value="GLYCOSYL_HYDROL_F25_2"/>
    <property type="match status" value="1"/>
</dbReference>
<dbReference type="InterPro" id="IPR018077">
    <property type="entry name" value="Glyco_hydro_fam25_subgr"/>
</dbReference>
<evidence type="ECO:0000259" key="4">
    <source>
        <dbReference type="PROSITE" id="PS50853"/>
    </source>
</evidence>
<dbReference type="SUPFAM" id="SSF49373">
    <property type="entry name" value="Invasin/intimin cell-adhesion fragments"/>
    <property type="match status" value="1"/>
</dbReference>
<dbReference type="InterPro" id="IPR002053">
    <property type="entry name" value="Glyco_hydro_25"/>
</dbReference>
<dbReference type="GO" id="GO:0016998">
    <property type="term" value="P:cell wall macromolecule catabolic process"/>
    <property type="evidence" value="ECO:0007669"/>
    <property type="project" value="InterPro"/>
</dbReference>
<dbReference type="Pfam" id="PF01183">
    <property type="entry name" value="Glyco_hydro_25"/>
    <property type="match status" value="1"/>
</dbReference>
<protein>
    <submittedName>
        <fullName evidence="5">Lysozyme M1</fullName>
        <ecNumber evidence="5">3.2.1.17</ecNumber>
    </submittedName>
</protein>
<dbReference type="InterPro" id="IPR003343">
    <property type="entry name" value="Big_2"/>
</dbReference>
<dbReference type="SUPFAM" id="SSF49265">
    <property type="entry name" value="Fibronectin type III"/>
    <property type="match status" value="4"/>
</dbReference>
<dbReference type="SMART" id="SM00641">
    <property type="entry name" value="Glyco_25"/>
    <property type="match status" value="1"/>
</dbReference>
<name>A0A1V4IW64_9CLOT</name>
<dbReference type="CDD" id="cd00063">
    <property type="entry name" value="FN3"/>
    <property type="match status" value="6"/>
</dbReference>
<feature type="domain" description="Fibronectin type-III" evidence="4">
    <location>
        <begin position="40"/>
        <end position="131"/>
    </location>
</feature>
<dbReference type="InterPro" id="IPR013783">
    <property type="entry name" value="Ig-like_fold"/>
</dbReference>
<dbReference type="RefSeq" id="WP_169911530.1">
    <property type="nucleotide sequence ID" value="NZ_MZGV01000006.1"/>
</dbReference>
<dbReference type="Pfam" id="PF02368">
    <property type="entry name" value="Big_2"/>
    <property type="match status" value="1"/>
</dbReference>
<dbReference type="InterPro" id="IPR008964">
    <property type="entry name" value="Invasin/intimin_cell_adhesion"/>
</dbReference>
<dbReference type="PANTHER" id="PTHR34135">
    <property type="entry name" value="LYSOZYME"/>
    <property type="match status" value="1"/>
</dbReference>
<evidence type="ECO:0000256" key="1">
    <source>
        <dbReference type="ARBA" id="ARBA00010646"/>
    </source>
</evidence>
<comment type="caution">
    <text evidence="5">The sequence shown here is derived from an EMBL/GenBank/DDBJ whole genome shotgun (WGS) entry which is preliminary data.</text>
</comment>
<dbReference type="Gene3D" id="2.60.40.1080">
    <property type="match status" value="1"/>
</dbReference>
<dbReference type="STRING" id="1450648.CLORY_09070"/>
<dbReference type="Pfam" id="PF00041">
    <property type="entry name" value="fn3"/>
    <property type="match status" value="5"/>
</dbReference>
<dbReference type="EC" id="3.2.1.17" evidence="5"/>
<feature type="domain" description="Fibronectin type-III" evidence="4">
    <location>
        <begin position="500"/>
        <end position="588"/>
    </location>
</feature>
<dbReference type="InterPro" id="IPR003961">
    <property type="entry name" value="FN3_dom"/>
</dbReference>
<dbReference type="InterPro" id="IPR036116">
    <property type="entry name" value="FN3_sf"/>
</dbReference>
<feature type="domain" description="Fibronectin type-III" evidence="4">
    <location>
        <begin position="408"/>
        <end position="497"/>
    </location>
</feature>
<reference evidence="5 6" key="1">
    <citation type="submission" date="2017-03" db="EMBL/GenBank/DDBJ databases">
        <title>Genome sequence of Clostridium oryzae DSM 28571.</title>
        <authorList>
            <person name="Poehlein A."/>
            <person name="Daniel R."/>
        </authorList>
    </citation>
    <scope>NUCLEOTIDE SEQUENCE [LARGE SCALE GENOMIC DNA]</scope>
    <source>
        <strain evidence="5 6">DSM 28571</strain>
    </source>
</reference>
<dbReference type="Gene3D" id="2.60.40.10">
    <property type="entry name" value="Immunoglobulins"/>
    <property type="match status" value="6"/>
</dbReference>
<keyword evidence="6" id="KW-1185">Reference proteome</keyword>
<evidence type="ECO:0000313" key="6">
    <source>
        <dbReference type="Proteomes" id="UP000190080"/>
    </source>
</evidence>
<proteinExistence type="inferred from homology"/>
<dbReference type="SUPFAM" id="SSF51445">
    <property type="entry name" value="(Trans)glycosidases"/>
    <property type="match status" value="1"/>
</dbReference>